<keyword evidence="3 4" id="KW-0862">Zinc</keyword>
<dbReference type="Pfam" id="PF01155">
    <property type="entry name" value="HypA"/>
    <property type="match status" value="1"/>
</dbReference>
<dbReference type="Gene3D" id="3.30.2320.80">
    <property type="match status" value="1"/>
</dbReference>
<evidence type="ECO:0000256" key="3">
    <source>
        <dbReference type="ARBA" id="ARBA00022833"/>
    </source>
</evidence>
<feature type="binding site" evidence="4">
    <location>
        <position position="76"/>
    </location>
    <ligand>
        <name>Zn(2+)</name>
        <dbReference type="ChEBI" id="CHEBI:29105"/>
    </ligand>
</feature>
<evidence type="ECO:0000256" key="2">
    <source>
        <dbReference type="ARBA" id="ARBA00022723"/>
    </source>
</evidence>
<reference evidence="5 6" key="1">
    <citation type="submission" date="2021-03" db="EMBL/GenBank/DDBJ databases">
        <title>Genomic Encyclopedia of Type Strains, Phase III (KMG-III): the genomes of soil and plant-associated and newly described type strains.</title>
        <authorList>
            <person name="Whitman W."/>
        </authorList>
    </citation>
    <scope>NUCLEOTIDE SEQUENCE [LARGE SCALE GENOMIC DNA]</scope>
    <source>
        <strain evidence="5 6">IMMIB AFH-6</strain>
    </source>
</reference>
<name>A0ABS4SIY4_9PROT</name>
<dbReference type="InterPro" id="IPR000688">
    <property type="entry name" value="HypA/HybF"/>
</dbReference>
<accession>A0ABS4SIY4</accession>
<dbReference type="Proteomes" id="UP000781958">
    <property type="component" value="Unassembled WGS sequence"/>
</dbReference>
<dbReference type="RefSeq" id="WP_209766393.1">
    <property type="nucleotide sequence ID" value="NZ_JAGINP010000007.1"/>
</dbReference>
<feature type="binding site" evidence="4">
    <location>
        <position position="89"/>
    </location>
    <ligand>
        <name>Zn(2+)</name>
        <dbReference type="ChEBI" id="CHEBI:29105"/>
    </ligand>
</feature>
<comment type="caution">
    <text evidence="5">The sequence shown here is derived from an EMBL/GenBank/DDBJ whole genome shotgun (WGS) entry which is preliminary data.</text>
</comment>
<evidence type="ECO:0000313" key="5">
    <source>
        <dbReference type="EMBL" id="MBP2292521.1"/>
    </source>
</evidence>
<feature type="binding site" evidence="4">
    <location>
        <position position="2"/>
    </location>
    <ligand>
        <name>Ni(2+)</name>
        <dbReference type="ChEBI" id="CHEBI:49786"/>
    </ligand>
</feature>
<keyword evidence="6" id="KW-1185">Reference proteome</keyword>
<dbReference type="PIRSF" id="PIRSF004761">
    <property type="entry name" value="Hydrgn_mat_HypA"/>
    <property type="match status" value="1"/>
</dbReference>
<dbReference type="PANTHER" id="PTHR34535">
    <property type="entry name" value="HYDROGENASE MATURATION FACTOR HYPA"/>
    <property type="match status" value="1"/>
</dbReference>
<dbReference type="EMBL" id="JAGINP010000007">
    <property type="protein sequence ID" value="MBP2292521.1"/>
    <property type="molecule type" value="Genomic_DNA"/>
</dbReference>
<dbReference type="PANTHER" id="PTHR34535:SF3">
    <property type="entry name" value="HYDROGENASE MATURATION FACTOR HYPA"/>
    <property type="match status" value="1"/>
</dbReference>
<comment type="function">
    <text evidence="4">Involved in the maturation of [NiFe] hydrogenases. Required for nickel insertion into the metal center of the hydrogenase.</text>
</comment>
<sequence length="113" mass="12015">MHELALSQGIIDVIRDQSAAQGFTRVKTVRLVIGALSHVEPEAIAFGFDAVSRGTVAEGAALEIERPPGEAFCLGCEKPVPLAERSDPCPHCGGHQLVVTGGEELRVKELEVE</sequence>
<comment type="similarity">
    <text evidence="4">Belongs to the HypA/HybF family.</text>
</comment>
<dbReference type="NCBIfam" id="TIGR00100">
    <property type="entry name" value="hypA"/>
    <property type="match status" value="1"/>
</dbReference>
<evidence type="ECO:0000313" key="6">
    <source>
        <dbReference type="Proteomes" id="UP000781958"/>
    </source>
</evidence>
<proteinExistence type="inferred from homology"/>
<feature type="binding site" evidence="4">
    <location>
        <position position="73"/>
    </location>
    <ligand>
        <name>Zn(2+)</name>
        <dbReference type="ChEBI" id="CHEBI:29105"/>
    </ligand>
</feature>
<protein>
    <recommendedName>
        <fullName evidence="4">Hydrogenase maturation factor HypA</fullName>
    </recommendedName>
</protein>
<keyword evidence="1 4" id="KW-0533">Nickel</keyword>
<keyword evidence="2 4" id="KW-0479">Metal-binding</keyword>
<gene>
    <name evidence="4" type="primary">hypA</name>
    <name evidence="5" type="ORF">J2851_002299</name>
</gene>
<evidence type="ECO:0000256" key="4">
    <source>
        <dbReference type="HAMAP-Rule" id="MF_00213"/>
    </source>
</evidence>
<organism evidence="5 6">
    <name type="scientific">Azospirillum rugosum</name>
    <dbReference type="NCBI Taxonomy" id="416170"/>
    <lineage>
        <taxon>Bacteria</taxon>
        <taxon>Pseudomonadati</taxon>
        <taxon>Pseudomonadota</taxon>
        <taxon>Alphaproteobacteria</taxon>
        <taxon>Rhodospirillales</taxon>
        <taxon>Azospirillaceae</taxon>
        <taxon>Azospirillum</taxon>
    </lineage>
</organism>
<evidence type="ECO:0000256" key="1">
    <source>
        <dbReference type="ARBA" id="ARBA00022596"/>
    </source>
</evidence>
<dbReference type="HAMAP" id="MF_00213">
    <property type="entry name" value="HypA_HybF"/>
    <property type="match status" value="1"/>
</dbReference>
<feature type="binding site" evidence="4">
    <location>
        <position position="92"/>
    </location>
    <ligand>
        <name>Zn(2+)</name>
        <dbReference type="ChEBI" id="CHEBI:29105"/>
    </ligand>
</feature>